<proteinExistence type="predicted"/>
<reference evidence="2" key="1">
    <citation type="submission" date="2020-04" db="EMBL/GenBank/DDBJ databases">
        <authorList>
            <person name="Chiriac C."/>
            <person name="Salcher M."/>
            <person name="Ghai R."/>
            <person name="Kavagutti S V."/>
        </authorList>
    </citation>
    <scope>NUCLEOTIDE SEQUENCE</scope>
</reference>
<dbReference type="EMBL" id="LR796344">
    <property type="protein sequence ID" value="CAB4138481.1"/>
    <property type="molecule type" value="Genomic_DNA"/>
</dbReference>
<organism evidence="2">
    <name type="scientific">uncultured Caudovirales phage</name>
    <dbReference type="NCBI Taxonomy" id="2100421"/>
    <lineage>
        <taxon>Viruses</taxon>
        <taxon>Duplodnaviria</taxon>
        <taxon>Heunggongvirae</taxon>
        <taxon>Uroviricota</taxon>
        <taxon>Caudoviricetes</taxon>
        <taxon>Peduoviridae</taxon>
        <taxon>Maltschvirus</taxon>
        <taxon>Maltschvirus maltsch</taxon>
    </lineage>
</organism>
<sequence>MAKRTRKMGNGGMSSSDSSSEMNDEEDGEESSPKRRVKKVTVVENFAKGGMVPSNGCVMAGRGGKYKGMK</sequence>
<name>A0A6J5LWL4_9CAUD</name>
<feature type="region of interest" description="Disordered" evidence="1">
    <location>
        <begin position="1"/>
        <end position="70"/>
    </location>
</feature>
<gene>
    <name evidence="2" type="ORF">UFOVP330_74</name>
</gene>
<evidence type="ECO:0000256" key="1">
    <source>
        <dbReference type="SAM" id="MobiDB-lite"/>
    </source>
</evidence>
<evidence type="ECO:0000313" key="2">
    <source>
        <dbReference type="EMBL" id="CAB4138481.1"/>
    </source>
</evidence>
<accession>A0A6J5LWL4</accession>
<protein>
    <submittedName>
        <fullName evidence="2">Uncharacterized protein</fullName>
    </submittedName>
</protein>